<proteinExistence type="predicted"/>
<dbReference type="OrthoDB" id="1934079at2759"/>
<dbReference type="AlphaFoldDB" id="A0A2I0ADG6"/>
<evidence type="ECO:0000313" key="4">
    <source>
        <dbReference type="Proteomes" id="UP000236161"/>
    </source>
</evidence>
<keyword evidence="2" id="KW-0812">Transmembrane</keyword>
<evidence type="ECO:0000256" key="1">
    <source>
        <dbReference type="SAM" id="MobiDB-lite"/>
    </source>
</evidence>
<evidence type="ECO:0000313" key="3">
    <source>
        <dbReference type="EMBL" id="PKA53597.1"/>
    </source>
</evidence>
<feature type="region of interest" description="Disordered" evidence="1">
    <location>
        <begin position="68"/>
        <end position="87"/>
    </location>
</feature>
<organism evidence="3 4">
    <name type="scientific">Apostasia shenzhenica</name>
    <dbReference type="NCBI Taxonomy" id="1088818"/>
    <lineage>
        <taxon>Eukaryota</taxon>
        <taxon>Viridiplantae</taxon>
        <taxon>Streptophyta</taxon>
        <taxon>Embryophyta</taxon>
        <taxon>Tracheophyta</taxon>
        <taxon>Spermatophyta</taxon>
        <taxon>Magnoliopsida</taxon>
        <taxon>Liliopsida</taxon>
        <taxon>Asparagales</taxon>
        <taxon>Orchidaceae</taxon>
        <taxon>Apostasioideae</taxon>
        <taxon>Apostasia</taxon>
    </lineage>
</organism>
<name>A0A2I0ADG6_9ASPA</name>
<dbReference type="EMBL" id="KZ451993">
    <property type="protein sequence ID" value="PKA53597.1"/>
    <property type="molecule type" value="Genomic_DNA"/>
</dbReference>
<keyword evidence="2" id="KW-0472">Membrane</keyword>
<protein>
    <submittedName>
        <fullName evidence="3">Uncharacterized protein</fullName>
    </submittedName>
</protein>
<dbReference type="STRING" id="1088818.A0A2I0ADG6"/>
<evidence type="ECO:0000256" key="2">
    <source>
        <dbReference type="SAM" id="Phobius"/>
    </source>
</evidence>
<sequence>MEQQPSPESHSAVRSVETLVVVVAVIIIFAVLAGMLARVCGGRHLASAGDHDVEGCVESKCRSCIDSAIPPPPPPAGGEADAGEVKK</sequence>
<reference evidence="3 4" key="1">
    <citation type="journal article" date="2017" name="Nature">
        <title>The Apostasia genome and the evolution of orchids.</title>
        <authorList>
            <person name="Zhang G.Q."/>
            <person name="Liu K.W."/>
            <person name="Li Z."/>
            <person name="Lohaus R."/>
            <person name="Hsiao Y.Y."/>
            <person name="Niu S.C."/>
            <person name="Wang J.Y."/>
            <person name="Lin Y.C."/>
            <person name="Xu Q."/>
            <person name="Chen L.J."/>
            <person name="Yoshida K."/>
            <person name="Fujiwara S."/>
            <person name="Wang Z.W."/>
            <person name="Zhang Y.Q."/>
            <person name="Mitsuda N."/>
            <person name="Wang M."/>
            <person name="Liu G.H."/>
            <person name="Pecoraro L."/>
            <person name="Huang H.X."/>
            <person name="Xiao X.J."/>
            <person name="Lin M."/>
            <person name="Wu X.Y."/>
            <person name="Wu W.L."/>
            <person name="Chen Y.Y."/>
            <person name="Chang S.B."/>
            <person name="Sakamoto S."/>
            <person name="Ohme-Takagi M."/>
            <person name="Yagi M."/>
            <person name="Zeng S.J."/>
            <person name="Shen C.Y."/>
            <person name="Yeh C.M."/>
            <person name="Luo Y.B."/>
            <person name="Tsai W.C."/>
            <person name="Van de Peer Y."/>
            <person name="Liu Z.J."/>
        </authorList>
    </citation>
    <scope>NUCLEOTIDE SEQUENCE [LARGE SCALE GENOMIC DNA]</scope>
    <source>
        <strain evidence="4">cv. Shenzhen</strain>
        <tissue evidence="3">Stem</tissue>
    </source>
</reference>
<dbReference type="PANTHER" id="PTHR33429">
    <property type="entry name" value="OS02G0708000 PROTEIN-RELATED"/>
    <property type="match status" value="1"/>
</dbReference>
<dbReference type="Proteomes" id="UP000236161">
    <property type="component" value="Unassembled WGS sequence"/>
</dbReference>
<feature type="transmembrane region" description="Helical" evidence="2">
    <location>
        <begin position="20"/>
        <end position="37"/>
    </location>
</feature>
<keyword evidence="4" id="KW-1185">Reference proteome</keyword>
<accession>A0A2I0ADG6</accession>
<dbReference type="PANTHER" id="PTHR33429:SF19">
    <property type="entry name" value="FISSION REGULATOR-LIKE PROTEIN"/>
    <property type="match status" value="1"/>
</dbReference>
<keyword evidence="2" id="KW-1133">Transmembrane helix</keyword>
<gene>
    <name evidence="3" type="ORF">AXF42_Ash009093</name>
</gene>